<dbReference type="PROSITE" id="PS50089">
    <property type="entry name" value="ZF_RING_2"/>
    <property type="match status" value="1"/>
</dbReference>
<comment type="caution">
    <text evidence="7">The sequence shown here is derived from an EMBL/GenBank/DDBJ whole genome shotgun (WGS) entry which is preliminary data.</text>
</comment>
<feature type="domain" description="CCHC-type" evidence="6">
    <location>
        <begin position="33"/>
        <end position="47"/>
    </location>
</feature>
<keyword evidence="1" id="KW-0479">Metal-binding</keyword>
<evidence type="ECO:0000256" key="2">
    <source>
        <dbReference type="ARBA" id="ARBA00022771"/>
    </source>
</evidence>
<dbReference type="GO" id="GO:0005634">
    <property type="term" value="C:nucleus"/>
    <property type="evidence" value="ECO:0007669"/>
    <property type="project" value="TreeGrafter"/>
</dbReference>
<gene>
    <name evidence="7" type="ORF">BSTOLATCC_MIC33124</name>
</gene>
<dbReference type="AlphaFoldDB" id="A0AAU9JBU3"/>
<evidence type="ECO:0000259" key="6">
    <source>
        <dbReference type="PROSITE" id="PS50158"/>
    </source>
</evidence>
<dbReference type="PROSITE" id="PS50158">
    <property type="entry name" value="ZF_CCHC"/>
    <property type="match status" value="1"/>
</dbReference>
<keyword evidence="2 4" id="KW-0863">Zinc-finger</keyword>
<dbReference type="SUPFAM" id="SSF57756">
    <property type="entry name" value="Retrovirus zinc finger-like domains"/>
    <property type="match status" value="1"/>
</dbReference>
<evidence type="ECO:0000256" key="3">
    <source>
        <dbReference type="ARBA" id="ARBA00022833"/>
    </source>
</evidence>
<dbReference type="EMBL" id="CAJZBQ010000033">
    <property type="protein sequence ID" value="CAG9323223.1"/>
    <property type="molecule type" value="Genomic_DNA"/>
</dbReference>
<evidence type="ECO:0000256" key="4">
    <source>
        <dbReference type="PROSITE-ProRule" id="PRU00047"/>
    </source>
</evidence>
<organism evidence="7 8">
    <name type="scientific">Blepharisma stoltei</name>
    <dbReference type="NCBI Taxonomy" id="1481888"/>
    <lineage>
        <taxon>Eukaryota</taxon>
        <taxon>Sar</taxon>
        <taxon>Alveolata</taxon>
        <taxon>Ciliophora</taxon>
        <taxon>Postciliodesmatophora</taxon>
        <taxon>Heterotrichea</taxon>
        <taxon>Heterotrichida</taxon>
        <taxon>Blepharismidae</taxon>
        <taxon>Blepharisma</taxon>
    </lineage>
</organism>
<sequence>MATEEDRIKQIMMQPLLTNGVIMQPRPGPNYICHRCGEKGHFIKFCPTNGNTAYDLNPKRLKRPSGIPTTFLQVVHSVNDQEKESLLELSTGQYARRVEDHGDFKEAMKKSIKKLPEELSCNLCFNPPRVAVMTRCCNLTFCFECISPQLVPPDYKCPKCQTPKQYVHSLVPNNRMREIVQAIQNGTFKSYEPQVA</sequence>
<name>A0AAU9JBU3_9CILI</name>
<dbReference type="InterPro" id="IPR025829">
    <property type="entry name" value="Zn_knuckle_CX2CX3GHX4C"/>
</dbReference>
<proteinExistence type="predicted"/>
<dbReference type="Proteomes" id="UP001162131">
    <property type="component" value="Unassembled WGS sequence"/>
</dbReference>
<dbReference type="SUPFAM" id="SSF57850">
    <property type="entry name" value="RING/U-box"/>
    <property type="match status" value="1"/>
</dbReference>
<dbReference type="GO" id="GO:0003676">
    <property type="term" value="F:nucleic acid binding"/>
    <property type="evidence" value="ECO:0007669"/>
    <property type="project" value="InterPro"/>
</dbReference>
<dbReference type="PANTHER" id="PTHR15439:SF0">
    <property type="entry name" value="CELL DIVISION CYCLE AND APOPTOSIS REGULATOR PROTEIN 1-RELATED"/>
    <property type="match status" value="1"/>
</dbReference>
<dbReference type="InterPro" id="IPR036875">
    <property type="entry name" value="Znf_CCHC_sf"/>
</dbReference>
<dbReference type="GO" id="GO:0061630">
    <property type="term" value="F:ubiquitin protein ligase activity"/>
    <property type="evidence" value="ECO:0007669"/>
    <property type="project" value="InterPro"/>
</dbReference>
<keyword evidence="8" id="KW-1185">Reference proteome</keyword>
<dbReference type="InterPro" id="IPR001841">
    <property type="entry name" value="Znf_RING"/>
</dbReference>
<dbReference type="Pfam" id="PF13696">
    <property type="entry name" value="zf-CCHC_2"/>
    <property type="match status" value="1"/>
</dbReference>
<dbReference type="GO" id="GO:0006397">
    <property type="term" value="P:mRNA processing"/>
    <property type="evidence" value="ECO:0007669"/>
    <property type="project" value="InterPro"/>
</dbReference>
<protein>
    <submittedName>
        <fullName evidence="7">Uncharacterized protein</fullName>
    </submittedName>
</protein>
<dbReference type="InterPro" id="IPR001878">
    <property type="entry name" value="Znf_CCHC"/>
</dbReference>
<dbReference type="GO" id="GO:0006511">
    <property type="term" value="P:ubiquitin-dependent protein catabolic process"/>
    <property type="evidence" value="ECO:0007669"/>
    <property type="project" value="TreeGrafter"/>
</dbReference>
<dbReference type="GO" id="GO:0008270">
    <property type="term" value="F:zinc ion binding"/>
    <property type="evidence" value="ECO:0007669"/>
    <property type="project" value="UniProtKB-KW"/>
</dbReference>
<feature type="domain" description="RING-type" evidence="5">
    <location>
        <begin position="121"/>
        <end position="161"/>
    </location>
</feature>
<keyword evidence="3" id="KW-0862">Zinc</keyword>
<dbReference type="Gene3D" id="3.30.40.10">
    <property type="entry name" value="Zinc/RING finger domain, C3HC4 (zinc finger)"/>
    <property type="match status" value="1"/>
</dbReference>
<evidence type="ECO:0000313" key="8">
    <source>
        <dbReference type="Proteomes" id="UP001162131"/>
    </source>
</evidence>
<dbReference type="InterPro" id="IPR033489">
    <property type="entry name" value="RBBP6"/>
</dbReference>
<dbReference type="PANTHER" id="PTHR15439">
    <property type="entry name" value="RETINOBLASTOMA-BINDING PROTEIN 6"/>
    <property type="match status" value="1"/>
</dbReference>
<dbReference type="Gene3D" id="4.10.60.10">
    <property type="entry name" value="Zinc finger, CCHC-type"/>
    <property type="match status" value="1"/>
</dbReference>
<evidence type="ECO:0000313" key="7">
    <source>
        <dbReference type="EMBL" id="CAG9323223.1"/>
    </source>
</evidence>
<evidence type="ECO:0000259" key="5">
    <source>
        <dbReference type="PROSITE" id="PS50089"/>
    </source>
</evidence>
<dbReference type="InterPro" id="IPR013083">
    <property type="entry name" value="Znf_RING/FYVE/PHD"/>
</dbReference>
<accession>A0AAU9JBU3</accession>
<reference evidence="7" key="1">
    <citation type="submission" date="2021-09" db="EMBL/GenBank/DDBJ databases">
        <authorList>
            <consortium name="AG Swart"/>
            <person name="Singh M."/>
            <person name="Singh A."/>
            <person name="Seah K."/>
            <person name="Emmerich C."/>
        </authorList>
    </citation>
    <scope>NUCLEOTIDE SEQUENCE</scope>
    <source>
        <strain evidence="7">ATCC30299</strain>
    </source>
</reference>
<evidence type="ECO:0000256" key="1">
    <source>
        <dbReference type="ARBA" id="ARBA00022723"/>
    </source>
</evidence>
<dbReference type="GO" id="GO:0016567">
    <property type="term" value="P:protein ubiquitination"/>
    <property type="evidence" value="ECO:0007669"/>
    <property type="project" value="InterPro"/>
</dbReference>